<evidence type="ECO:0000256" key="4">
    <source>
        <dbReference type="SAM" id="MobiDB-lite"/>
    </source>
</evidence>
<keyword evidence="2 3" id="KW-0808">Transferase</keyword>
<dbReference type="InterPro" id="IPR027417">
    <property type="entry name" value="P-loop_NTPase"/>
</dbReference>
<organism evidence="6">
    <name type="scientific">Sesamum radiatum</name>
    <name type="common">Black benniseed</name>
    <dbReference type="NCBI Taxonomy" id="300843"/>
    <lineage>
        <taxon>Eukaryota</taxon>
        <taxon>Viridiplantae</taxon>
        <taxon>Streptophyta</taxon>
        <taxon>Embryophyta</taxon>
        <taxon>Tracheophyta</taxon>
        <taxon>Spermatophyta</taxon>
        <taxon>Magnoliopsida</taxon>
        <taxon>eudicotyledons</taxon>
        <taxon>Gunneridae</taxon>
        <taxon>Pentapetalae</taxon>
        <taxon>asterids</taxon>
        <taxon>lamiids</taxon>
        <taxon>Lamiales</taxon>
        <taxon>Pedaliaceae</taxon>
        <taxon>Sesamum</taxon>
    </lineage>
</organism>
<dbReference type="AlphaFoldDB" id="A0AAW2TTP9"/>
<comment type="caution">
    <text evidence="6">The sequence shown here is derived from an EMBL/GenBank/DDBJ whole genome shotgun (WGS) entry which is preliminary data.</text>
</comment>
<dbReference type="Gene3D" id="3.40.50.300">
    <property type="entry name" value="P-loop containing nucleotide triphosphate hydrolases"/>
    <property type="match status" value="1"/>
</dbReference>
<dbReference type="EC" id="2.8.2.-" evidence="3"/>
<accession>A0AAW2TTP9</accession>
<comment type="similarity">
    <text evidence="1 3">Belongs to the sulfotransferase 1 family.</text>
</comment>
<feature type="domain" description="Sulfotransferase" evidence="5">
    <location>
        <begin position="69"/>
        <end position="327"/>
    </location>
</feature>
<dbReference type="PANTHER" id="PTHR11783">
    <property type="entry name" value="SULFOTRANSFERASE SULT"/>
    <property type="match status" value="1"/>
</dbReference>
<proteinExistence type="inferred from homology"/>
<evidence type="ECO:0000256" key="1">
    <source>
        <dbReference type="ARBA" id="ARBA00005771"/>
    </source>
</evidence>
<reference evidence="6" key="1">
    <citation type="submission" date="2020-06" db="EMBL/GenBank/DDBJ databases">
        <authorList>
            <person name="Li T."/>
            <person name="Hu X."/>
            <person name="Zhang T."/>
            <person name="Song X."/>
            <person name="Zhang H."/>
            <person name="Dai N."/>
            <person name="Sheng W."/>
            <person name="Hou X."/>
            <person name="Wei L."/>
        </authorList>
    </citation>
    <scope>NUCLEOTIDE SEQUENCE</scope>
    <source>
        <strain evidence="6">G02</strain>
        <tissue evidence="6">Leaf</tissue>
    </source>
</reference>
<dbReference type="EMBL" id="JACGWJ010000007">
    <property type="protein sequence ID" value="KAL0407850.1"/>
    <property type="molecule type" value="Genomic_DNA"/>
</dbReference>
<name>A0AAW2TTP9_SESRA</name>
<dbReference type="SUPFAM" id="SSF52540">
    <property type="entry name" value="P-loop containing nucleoside triphosphate hydrolases"/>
    <property type="match status" value="1"/>
</dbReference>
<evidence type="ECO:0000256" key="2">
    <source>
        <dbReference type="ARBA" id="ARBA00022679"/>
    </source>
</evidence>
<sequence length="332" mass="38301">MEKKEHPKCSPAEVDNSPEDDEFQELLQTLEQQTNWDGQRLVKYDGFWLLELLFRPILSAQKYFKAKGTDVILSTMPKSGTTWLKALTFSIANRNVIPIDQSPLLTSNPHKVVPALEFDLYWGQENLDPEQILDPRILSTHMPFEILPDSIREAGCRIIYVCRNPLDVFISHRHFLLENKFAKDAVPLELDEAFDRFCQGIHPYGPFWDHMLGYWNAHLKNPERVLFIKYEDLKEDILSNVKKIAEFMGLPFSPEEEKQGVVEQISRLCSFENLKNLEVNKSGNVLGLMKNSSFFRKGEVGDWVNYLSPEMAEGVKNIMESKFQGSGLIFNI</sequence>
<evidence type="ECO:0000313" key="6">
    <source>
        <dbReference type="EMBL" id="KAL0407850.1"/>
    </source>
</evidence>
<protein>
    <recommendedName>
        <fullName evidence="3">Sulfotransferase</fullName>
        <ecNumber evidence="3">2.8.2.-</ecNumber>
    </recommendedName>
</protein>
<reference evidence="6" key="2">
    <citation type="journal article" date="2024" name="Plant">
        <title>Genomic evolution and insights into agronomic trait innovations of Sesamum species.</title>
        <authorList>
            <person name="Miao H."/>
            <person name="Wang L."/>
            <person name="Qu L."/>
            <person name="Liu H."/>
            <person name="Sun Y."/>
            <person name="Le M."/>
            <person name="Wang Q."/>
            <person name="Wei S."/>
            <person name="Zheng Y."/>
            <person name="Lin W."/>
            <person name="Duan Y."/>
            <person name="Cao H."/>
            <person name="Xiong S."/>
            <person name="Wang X."/>
            <person name="Wei L."/>
            <person name="Li C."/>
            <person name="Ma Q."/>
            <person name="Ju M."/>
            <person name="Zhao R."/>
            <person name="Li G."/>
            <person name="Mu C."/>
            <person name="Tian Q."/>
            <person name="Mei H."/>
            <person name="Zhang T."/>
            <person name="Gao T."/>
            <person name="Zhang H."/>
        </authorList>
    </citation>
    <scope>NUCLEOTIDE SEQUENCE</scope>
    <source>
        <strain evidence="6">G02</strain>
    </source>
</reference>
<feature type="region of interest" description="Disordered" evidence="4">
    <location>
        <begin position="1"/>
        <end position="20"/>
    </location>
</feature>
<evidence type="ECO:0000256" key="3">
    <source>
        <dbReference type="RuleBase" id="RU361155"/>
    </source>
</evidence>
<evidence type="ECO:0000259" key="5">
    <source>
        <dbReference type="Pfam" id="PF00685"/>
    </source>
</evidence>
<dbReference type="GO" id="GO:0008146">
    <property type="term" value="F:sulfotransferase activity"/>
    <property type="evidence" value="ECO:0007669"/>
    <property type="project" value="InterPro"/>
</dbReference>
<gene>
    <name evidence="6" type="ORF">Sradi_1719400</name>
</gene>
<dbReference type="Pfam" id="PF00685">
    <property type="entry name" value="Sulfotransfer_1"/>
    <property type="match status" value="1"/>
</dbReference>
<dbReference type="InterPro" id="IPR000863">
    <property type="entry name" value="Sulfotransferase_dom"/>
</dbReference>